<protein>
    <submittedName>
        <fullName evidence="3">Cocaine esterase</fullName>
        <ecNumber evidence="3">3.1.1.84</ecNumber>
    </submittedName>
</protein>
<dbReference type="SMART" id="SM00939">
    <property type="entry name" value="PepX_C"/>
    <property type="match status" value="1"/>
</dbReference>
<dbReference type="InterPro" id="IPR005674">
    <property type="entry name" value="CocE/Ser_esterase"/>
</dbReference>
<evidence type="ECO:0000256" key="1">
    <source>
        <dbReference type="ARBA" id="ARBA00022801"/>
    </source>
</evidence>
<dbReference type="SUPFAM" id="SSF53474">
    <property type="entry name" value="alpha/beta-Hydrolases"/>
    <property type="match status" value="1"/>
</dbReference>
<dbReference type="KEGG" id="ctai:NCTC12078_02357"/>
<dbReference type="SUPFAM" id="SSF49785">
    <property type="entry name" value="Galactose-binding domain-like"/>
    <property type="match status" value="1"/>
</dbReference>
<evidence type="ECO:0000313" key="4">
    <source>
        <dbReference type="Proteomes" id="UP000290013"/>
    </source>
</evidence>
<dbReference type="Pfam" id="PF02129">
    <property type="entry name" value="Peptidase_S15"/>
    <property type="match status" value="1"/>
</dbReference>
<dbReference type="Gene3D" id="2.60.120.260">
    <property type="entry name" value="Galactose-binding domain-like"/>
    <property type="match status" value="1"/>
</dbReference>
<sequence length="747" mass="87041">MKSTIKNILIICFLTFFNFIFCQKINVKGITTSNPENLVKYLATQLKDKYSEKDPSTYYENAFRINMINEDYDLSLSQLESIRNIYRSDYPIEAAAMGTQFEIYINTIKRVRNSNELKKIYEEEFVKKYEKLPVKAQIILPEYFDFDLAEIEKDIIETIQNKIKNDSIEITDAVQLCRKYNSLNVARKTFHFAKSLLKKLDQENYTVYDSVKIVTKDNVDLTLSIVVNNKTSKPLNTILINTIYSSAANINEAKEYASEGYACVVLNTRGKYLSSNRIEPFEHETEDINKVIDWIIKQPWSNGKIGMMGGSYLGFSQWAATKNLHPALKTIIPQAPVGIGTMDFPMNNNIFSSYALRWLNYVTNNKMISYKDFDEKKWNPIYKKWYETDKSFKKLDSLSGKTNMIFQRWLTHPAYDNYWKSMVPYKKEFSKINIPVLTMTGYYDSDQLGALYYLKQHYKYNKKAEHYLIIGPYDHSGAQGNIKKKLRGYTIDKAADIDLNKICIEWFDYILKDKEKPTFIKDKINYQVMGSDQWKSTNSIHNFEKNKMKFYLESEKKNLSASKNKTTNFSSLKIDFRERSDADELLALKYDVIEKTIYEKNNLIFSTDAFNKTFEFSGNFSGKLKFSINKKDVDIYVNLYELLPDGKYFLLSSYLGRASYSQNHEKRNLLVPNKKESLLISNNEFVSKKIEKGSKLVLIVGVNKSPLWQVNYGTGKDVSEETIDDAKEPLEIKFYDDSYIEIPVSEK</sequence>
<dbReference type="NCBIfam" id="TIGR00976">
    <property type="entry name" value="CocE_NonD"/>
    <property type="match status" value="1"/>
</dbReference>
<dbReference type="InterPro" id="IPR008979">
    <property type="entry name" value="Galactose-bd-like_sf"/>
</dbReference>
<proteinExistence type="predicted"/>
<dbReference type="RefSeq" id="WP_232520481.1">
    <property type="nucleotide sequence ID" value="NZ_LR215974.1"/>
</dbReference>
<accession>A0A4V6IDQ4</accession>
<dbReference type="InterPro" id="IPR029058">
    <property type="entry name" value="AB_hydrolase_fold"/>
</dbReference>
<evidence type="ECO:0000313" key="3">
    <source>
        <dbReference type="EMBL" id="VFB04334.1"/>
    </source>
</evidence>
<name>A0A4V6IDQ4_9FLAO</name>
<evidence type="ECO:0000259" key="2">
    <source>
        <dbReference type="SMART" id="SM00939"/>
    </source>
</evidence>
<dbReference type="AlphaFoldDB" id="A0A4V6IDQ4"/>
<gene>
    <name evidence="3" type="primary">cocE_2</name>
    <name evidence="3" type="ORF">NCTC12078_02357</name>
</gene>
<dbReference type="InterPro" id="IPR000383">
    <property type="entry name" value="Xaa-Pro-like_dom"/>
</dbReference>
<dbReference type="Gene3D" id="3.40.50.1820">
    <property type="entry name" value="alpha/beta hydrolase"/>
    <property type="match status" value="1"/>
</dbReference>
<organism evidence="3 4">
    <name type="scientific">Chryseobacterium taihuense</name>
    <dbReference type="NCBI Taxonomy" id="1141221"/>
    <lineage>
        <taxon>Bacteria</taxon>
        <taxon>Pseudomonadati</taxon>
        <taxon>Bacteroidota</taxon>
        <taxon>Flavobacteriia</taxon>
        <taxon>Flavobacteriales</taxon>
        <taxon>Weeksellaceae</taxon>
        <taxon>Chryseobacterium group</taxon>
        <taxon>Chryseobacterium</taxon>
    </lineage>
</organism>
<dbReference type="Proteomes" id="UP000290013">
    <property type="component" value="Chromosome"/>
</dbReference>
<dbReference type="Pfam" id="PF08530">
    <property type="entry name" value="PepX_C"/>
    <property type="match status" value="1"/>
</dbReference>
<dbReference type="GO" id="GO:0008239">
    <property type="term" value="F:dipeptidyl-peptidase activity"/>
    <property type="evidence" value="ECO:0007669"/>
    <property type="project" value="InterPro"/>
</dbReference>
<reference evidence="3 4" key="1">
    <citation type="submission" date="2019-02" db="EMBL/GenBank/DDBJ databases">
        <authorList>
            <consortium name="Pathogen Informatics"/>
        </authorList>
    </citation>
    <scope>NUCLEOTIDE SEQUENCE [LARGE SCALE GENOMIC DNA]</scope>
    <source>
        <strain evidence="3 4">3012STDY6944375</strain>
    </source>
</reference>
<keyword evidence="1 3" id="KW-0378">Hydrolase</keyword>
<dbReference type="Gene3D" id="1.10.3020.10">
    <property type="entry name" value="alpha-amino acid ester hydrolase ( Helical cap domain)"/>
    <property type="match status" value="1"/>
</dbReference>
<dbReference type="EC" id="3.1.1.84" evidence="3"/>
<dbReference type="InterPro" id="IPR013736">
    <property type="entry name" value="Xaa-Pro_dipept_C"/>
</dbReference>
<dbReference type="EMBL" id="LR215974">
    <property type="protein sequence ID" value="VFB04334.1"/>
    <property type="molecule type" value="Genomic_DNA"/>
</dbReference>
<feature type="domain" description="Xaa-Pro dipeptidyl-peptidase C-terminal" evidence="2">
    <location>
        <begin position="504"/>
        <end position="733"/>
    </location>
</feature>